<gene>
    <name evidence="2" type="ORF">PODLI_1B034853</name>
</gene>
<evidence type="ECO:0000313" key="2">
    <source>
        <dbReference type="EMBL" id="CAI5781404.1"/>
    </source>
</evidence>
<evidence type="ECO:0000256" key="1">
    <source>
        <dbReference type="SAM" id="MobiDB-lite"/>
    </source>
</evidence>
<organism evidence="2 3">
    <name type="scientific">Podarcis lilfordi</name>
    <name type="common">Lilford's wall lizard</name>
    <dbReference type="NCBI Taxonomy" id="74358"/>
    <lineage>
        <taxon>Eukaryota</taxon>
        <taxon>Metazoa</taxon>
        <taxon>Chordata</taxon>
        <taxon>Craniata</taxon>
        <taxon>Vertebrata</taxon>
        <taxon>Euteleostomi</taxon>
        <taxon>Lepidosauria</taxon>
        <taxon>Squamata</taxon>
        <taxon>Bifurcata</taxon>
        <taxon>Unidentata</taxon>
        <taxon>Episquamata</taxon>
        <taxon>Laterata</taxon>
        <taxon>Lacertibaenia</taxon>
        <taxon>Lacertidae</taxon>
        <taxon>Podarcis</taxon>
    </lineage>
</organism>
<sequence>MPPPSPRRLGPARPKESLEAGRRWRQQPAPSAKVSGRPGAREETKRGGGERRADGAMAIGRRPTQSESPSVVEEGRILRDPGLRRRRTGEHVGSASRREAVGGGGASRT</sequence>
<proteinExistence type="predicted"/>
<feature type="compositionally biased region" description="Basic and acidic residues" evidence="1">
    <location>
        <begin position="73"/>
        <end position="83"/>
    </location>
</feature>
<reference evidence="2" key="1">
    <citation type="submission" date="2022-12" db="EMBL/GenBank/DDBJ databases">
        <authorList>
            <person name="Alioto T."/>
            <person name="Alioto T."/>
            <person name="Gomez Garrido J."/>
        </authorList>
    </citation>
    <scope>NUCLEOTIDE SEQUENCE</scope>
</reference>
<feature type="region of interest" description="Disordered" evidence="1">
    <location>
        <begin position="1"/>
        <end position="109"/>
    </location>
</feature>
<evidence type="ECO:0000313" key="3">
    <source>
        <dbReference type="Proteomes" id="UP001178461"/>
    </source>
</evidence>
<name>A0AA35PAT2_9SAUR</name>
<feature type="compositionally biased region" description="Basic and acidic residues" evidence="1">
    <location>
        <begin position="39"/>
        <end position="54"/>
    </location>
</feature>
<dbReference type="EMBL" id="OX395133">
    <property type="protein sequence ID" value="CAI5781404.1"/>
    <property type="molecule type" value="Genomic_DNA"/>
</dbReference>
<accession>A0AA35PAT2</accession>
<dbReference type="Proteomes" id="UP001178461">
    <property type="component" value="Chromosome 8"/>
</dbReference>
<dbReference type="AlphaFoldDB" id="A0AA35PAT2"/>
<feature type="compositionally biased region" description="Basic and acidic residues" evidence="1">
    <location>
        <begin position="13"/>
        <end position="22"/>
    </location>
</feature>
<protein>
    <submittedName>
        <fullName evidence="2">Uncharacterized protein</fullName>
    </submittedName>
</protein>
<keyword evidence="3" id="KW-1185">Reference proteome</keyword>